<proteinExistence type="predicted"/>
<dbReference type="EMBL" id="JBIMZQ010000014">
    <property type="protein sequence ID" value="KAL3667512.1"/>
    <property type="molecule type" value="Genomic_DNA"/>
</dbReference>
<gene>
    <name evidence="1" type="ORF">V7S43_007732</name>
</gene>
<accession>A0ABD3FM82</accession>
<protein>
    <recommendedName>
        <fullName evidence="3">RXLR phytopathogen effector protein WY-domain domain-containing protein</fullName>
    </recommendedName>
</protein>
<organism evidence="1 2">
    <name type="scientific">Phytophthora oleae</name>
    <dbReference type="NCBI Taxonomy" id="2107226"/>
    <lineage>
        <taxon>Eukaryota</taxon>
        <taxon>Sar</taxon>
        <taxon>Stramenopiles</taxon>
        <taxon>Oomycota</taxon>
        <taxon>Peronosporomycetes</taxon>
        <taxon>Peronosporales</taxon>
        <taxon>Peronosporaceae</taxon>
        <taxon>Phytophthora</taxon>
    </lineage>
</organism>
<reference evidence="1 2" key="1">
    <citation type="submission" date="2024-09" db="EMBL/GenBank/DDBJ databases">
        <title>Genome sequencing and assembly of Phytophthora oleae, isolate VK10A, causative agent of rot of olive drupes.</title>
        <authorList>
            <person name="Conti Taguali S."/>
            <person name="Riolo M."/>
            <person name="La Spada F."/>
            <person name="Cacciola S.O."/>
            <person name="Dionisio G."/>
        </authorList>
    </citation>
    <scope>NUCLEOTIDE SEQUENCE [LARGE SCALE GENOMIC DNA]</scope>
    <source>
        <strain evidence="1 2">VK10A</strain>
    </source>
</reference>
<evidence type="ECO:0000313" key="2">
    <source>
        <dbReference type="Proteomes" id="UP001632037"/>
    </source>
</evidence>
<dbReference type="AlphaFoldDB" id="A0ABD3FM82"/>
<evidence type="ECO:0008006" key="3">
    <source>
        <dbReference type="Google" id="ProtNLM"/>
    </source>
</evidence>
<sequence length="107" mass="11486">MSIRMCTGKKRAEIGDNNILGTWLTAETFELDRNAARAILSSGTNPLTSAFVALTISTGDVEKDVAEVITELLSAAEMNSRSSPHHEAITEWIASIKSPAEGVALQR</sequence>
<name>A0ABD3FM82_9STRA</name>
<keyword evidence="2" id="KW-1185">Reference proteome</keyword>
<dbReference type="Proteomes" id="UP001632037">
    <property type="component" value="Unassembled WGS sequence"/>
</dbReference>
<comment type="caution">
    <text evidence="1">The sequence shown here is derived from an EMBL/GenBank/DDBJ whole genome shotgun (WGS) entry which is preliminary data.</text>
</comment>
<evidence type="ECO:0000313" key="1">
    <source>
        <dbReference type="EMBL" id="KAL3667512.1"/>
    </source>
</evidence>